<feature type="transmembrane region" description="Helical" evidence="5">
    <location>
        <begin position="237"/>
        <end position="256"/>
    </location>
</feature>
<dbReference type="AlphaFoldDB" id="B8D0Y2"/>
<dbReference type="GO" id="GO:0012505">
    <property type="term" value="C:endomembrane system"/>
    <property type="evidence" value="ECO:0007669"/>
    <property type="project" value="UniProtKB-SubCell"/>
</dbReference>
<evidence type="ECO:0000256" key="2">
    <source>
        <dbReference type="ARBA" id="ARBA00022692"/>
    </source>
</evidence>
<feature type="transmembrane region" description="Helical" evidence="5">
    <location>
        <begin position="268"/>
        <end position="289"/>
    </location>
</feature>
<dbReference type="RefSeq" id="WP_012635149.1">
    <property type="nucleotide sequence ID" value="NC_011899.1"/>
</dbReference>
<evidence type="ECO:0000313" key="7">
    <source>
        <dbReference type="Proteomes" id="UP000000719"/>
    </source>
</evidence>
<dbReference type="STRING" id="373903.Hore_01890"/>
<feature type="transmembrane region" description="Helical" evidence="5">
    <location>
        <begin position="212"/>
        <end position="231"/>
    </location>
</feature>
<dbReference type="SUPFAM" id="SSF47240">
    <property type="entry name" value="Ferritin-like"/>
    <property type="match status" value="1"/>
</dbReference>
<proteinExistence type="predicted"/>
<keyword evidence="7" id="KW-1185">Reference proteome</keyword>
<evidence type="ECO:0000256" key="3">
    <source>
        <dbReference type="ARBA" id="ARBA00022989"/>
    </source>
</evidence>
<feature type="transmembrane region" description="Helical" evidence="5">
    <location>
        <begin position="78"/>
        <end position="96"/>
    </location>
</feature>
<keyword evidence="4 5" id="KW-0472">Membrane</keyword>
<dbReference type="GO" id="GO:0005384">
    <property type="term" value="F:manganese ion transmembrane transporter activity"/>
    <property type="evidence" value="ECO:0007669"/>
    <property type="project" value="InterPro"/>
</dbReference>
<evidence type="ECO:0000256" key="4">
    <source>
        <dbReference type="ARBA" id="ARBA00023136"/>
    </source>
</evidence>
<dbReference type="eggNOG" id="COG1814">
    <property type="taxonomic scope" value="Bacteria"/>
</dbReference>
<dbReference type="PANTHER" id="PTHR31851">
    <property type="entry name" value="FE(2+)/MN(2+) TRANSPORTER PCL1"/>
    <property type="match status" value="1"/>
</dbReference>
<dbReference type="InterPro" id="IPR039376">
    <property type="entry name" value="Ferritin_CCC1_N"/>
</dbReference>
<dbReference type="OrthoDB" id="9781287at2"/>
<organism evidence="6 7">
    <name type="scientific">Halothermothrix orenii (strain H 168 / OCM 544 / DSM 9562)</name>
    <dbReference type="NCBI Taxonomy" id="373903"/>
    <lineage>
        <taxon>Bacteria</taxon>
        <taxon>Bacillati</taxon>
        <taxon>Bacillota</taxon>
        <taxon>Clostridia</taxon>
        <taxon>Halanaerobiales</taxon>
        <taxon>Halothermotrichaceae</taxon>
        <taxon>Halothermothrix</taxon>
    </lineage>
</organism>
<sequence length="297" mass="33574">MTEGKKEKQLDSRTKKMILDYQKNEITEYKIYTRLAKRIKDKNNKKVLEEIGRDELKHYEFWKKHTGQDVKPSKWKVFFYYWIAVIFGLTFGIKLMEKGEEEAQVIYKQVADKIPGAASIMEDEYRHEHELLNLLEEEHLQYVGSVVLGLNDALVELTGTLAGLSFALKNTNLIAIAGLITGIAASFSMGASEYLSTKSESDHGEALKSSMYTGGAYIITVFFLVLPFLLLAGYMTALLVTILLAILIIFVFNYYIAVAKDLDFKKRFLEMATISLGVAVLSFGIGYLVRVFLGVDV</sequence>
<keyword evidence="2 5" id="KW-0812">Transmembrane</keyword>
<name>B8D0Y2_HALOH</name>
<protein>
    <submittedName>
        <fullName evidence="6">Uncharacterized membrane protein</fullName>
    </submittedName>
</protein>
<evidence type="ECO:0000313" key="6">
    <source>
        <dbReference type="EMBL" id="ACL68951.1"/>
    </source>
</evidence>
<feature type="transmembrane region" description="Helical" evidence="5">
    <location>
        <begin position="173"/>
        <end position="191"/>
    </location>
</feature>
<dbReference type="InterPro" id="IPR009078">
    <property type="entry name" value="Ferritin-like_SF"/>
</dbReference>
<reference evidence="6 7" key="1">
    <citation type="journal article" date="2009" name="PLoS ONE">
        <title>Genome analysis of the anaerobic thermohalophilic bacterium Halothermothrix orenii.</title>
        <authorList>
            <person name="Mavromatis K."/>
            <person name="Ivanova N."/>
            <person name="Anderson I."/>
            <person name="Lykidis A."/>
            <person name="Hooper S.D."/>
            <person name="Sun H."/>
            <person name="Kunin V."/>
            <person name="Lapidus A."/>
            <person name="Hugenholtz P."/>
            <person name="Patel B."/>
            <person name="Kyrpides N.C."/>
        </authorList>
    </citation>
    <scope>NUCLEOTIDE SEQUENCE [LARGE SCALE GENOMIC DNA]</scope>
    <source>
        <strain evidence="7">H 168 / OCM 544 / DSM 9562</strain>
    </source>
</reference>
<evidence type="ECO:0000256" key="5">
    <source>
        <dbReference type="SAM" id="Phobius"/>
    </source>
</evidence>
<gene>
    <name evidence="6" type="ordered locus">Hore_01890</name>
</gene>
<dbReference type="InterPro" id="IPR008217">
    <property type="entry name" value="Ccc1_fam"/>
</dbReference>
<dbReference type="Proteomes" id="UP000000719">
    <property type="component" value="Chromosome"/>
</dbReference>
<dbReference type="CDD" id="cd02431">
    <property type="entry name" value="Ferritin_CCC1_C"/>
    <property type="match status" value="1"/>
</dbReference>
<dbReference type="GO" id="GO:0030026">
    <property type="term" value="P:intracellular manganese ion homeostasis"/>
    <property type="evidence" value="ECO:0007669"/>
    <property type="project" value="InterPro"/>
</dbReference>
<dbReference type="HOGENOM" id="CLU_065373_1_0_9"/>
<keyword evidence="3 5" id="KW-1133">Transmembrane helix</keyword>
<dbReference type="CDD" id="cd01044">
    <property type="entry name" value="Ferritin_CCC1_N"/>
    <property type="match status" value="1"/>
</dbReference>
<dbReference type="Pfam" id="PF01988">
    <property type="entry name" value="VIT1"/>
    <property type="match status" value="1"/>
</dbReference>
<dbReference type="KEGG" id="hor:Hore_01890"/>
<accession>B8D0Y2</accession>
<evidence type="ECO:0000256" key="1">
    <source>
        <dbReference type="ARBA" id="ARBA00004127"/>
    </source>
</evidence>
<comment type="subcellular location">
    <subcellularLocation>
        <location evidence="1">Endomembrane system</location>
        <topology evidence="1">Multi-pass membrane protein</topology>
    </subcellularLocation>
</comment>
<dbReference type="eggNOG" id="COG1633">
    <property type="taxonomic scope" value="Bacteria"/>
</dbReference>
<dbReference type="EMBL" id="CP001098">
    <property type="protein sequence ID" value="ACL68951.1"/>
    <property type="molecule type" value="Genomic_DNA"/>
</dbReference>